<reference evidence="3 4" key="1">
    <citation type="submission" date="2020-08" db="EMBL/GenBank/DDBJ databases">
        <title>A Genomic Blueprint of the Chicken Gut Microbiome.</title>
        <authorList>
            <person name="Gilroy R."/>
            <person name="Ravi A."/>
            <person name="Getino M."/>
            <person name="Pursley I."/>
            <person name="Horton D.L."/>
            <person name="Alikhan N.-F."/>
            <person name="Baker D."/>
            <person name="Gharbi K."/>
            <person name="Hall N."/>
            <person name="Watson M."/>
            <person name="Adriaenssens E.M."/>
            <person name="Foster-Nyarko E."/>
            <person name="Jarju S."/>
            <person name="Secka A."/>
            <person name="Antonio M."/>
            <person name="Oren A."/>
            <person name="Chaudhuri R."/>
            <person name="La Ragione R.M."/>
            <person name="Hildebrand F."/>
            <person name="Pallen M.J."/>
        </authorList>
    </citation>
    <scope>NUCLEOTIDE SEQUENCE [LARGE SCALE GENOMIC DNA]</scope>
    <source>
        <strain evidence="3 4">Sa3CUA8</strain>
    </source>
</reference>
<evidence type="ECO:0000256" key="2">
    <source>
        <dbReference type="ARBA" id="ARBA00022801"/>
    </source>
</evidence>
<keyword evidence="4" id="KW-1185">Reference proteome</keyword>
<dbReference type="PANTHER" id="PTHR30023">
    <property type="entry name" value="D-ALANYL-D-ALANINE CARBOXYPEPTIDASE"/>
    <property type="match status" value="1"/>
</dbReference>
<evidence type="ECO:0000313" key="4">
    <source>
        <dbReference type="Proteomes" id="UP000659496"/>
    </source>
</evidence>
<dbReference type="Gene3D" id="3.50.80.20">
    <property type="entry name" value="D-Ala-D-Ala carboxypeptidase C, peptidase S13"/>
    <property type="match status" value="1"/>
</dbReference>
<keyword evidence="2 3" id="KW-0378">Hydrolase</keyword>
<proteinExistence type="inferred from homology"/>
<comment type="caution">
    <text evidence="3">The sequence shown here is derived from an EMBL/GenBank/DDBJ whole genome shotgun (WGS) entry which is preliminary data.</text>
</comment>
<accession>A0ABR8PHN9</accession>
<dbReference type="PRINTS" id="PR00922">
    <property type="entry name" value="DADACBPTASE3"/>
</dbReference>
<dbReference type="PANTHER" id="PTHR30023:SF0">
    <property type="entry name" value="PENICILLIN-SENSITIVE CARBOXYPEPTIDASE A"/>
    <property type="match status" value="1"/>
</dbReference>
<evidence type="ECO:0000256" key="1">
    <source>
        <dbReference type="ARBA" id="ARBA00006096"/>
    </source>
</evidence>
<dbReference type="InterPro" id="IPR012338">
    <property type="entry name" value="Beta-lactam/transpept-like"/>
</dbReference>
<dbReference type="RefSeq" id="WP_191688809.1">
    <property type="nucleotide sequence ID" value="NZ_JACSQY010000002.1"/>
</dbReference>
<keyword evidence="3" id="KW-0121">Carboxypeptidase</keyword>
<sequence length="507" mass="54262">MLNKRNGKQLLLLALLVAVAYLPIAYEQTFPAIAASAALITTPANASSALSKKLDVLLADPKLQGGITGVSVKNAETGESVYSHMSDIRLRPASNMKLLTGAAALEVLGPDYRFQTEVATTGKQKGSALHGDVYLIGKGDPTLLQSDLVKFAKQLKQQGIKTIQGDLFADDSWYDDDRYSQDLNWSDEFNYVGAQVSALTLSPNEDYDTGTVIVEVKPGAKAGALPDISLTPATKTSVIVNKATTVGKEGKKTISIHREHGTNRIIVEGSIPVGASSSRSWTAVWQPSELVLDVFRNALKKEGIQVNGKKGLQRAITPKNAKTLAIKKSMPLNEIFIPFMKLSNNGHAEMLMKEMGRVEKGEGSWNAGLAVMSETLEGLGIAKDTVLLRDGSGMSHKNLVSSETLTTLLVRAQEESWYPAFRESLPLAGEAERMVGGTLRNRLKGESTKGNVAAKTGSITGVSTLSGYVTTKKGTPLVFSIMINNYITGPVTQIEDAIATAIAEADL</sequence>
<dbReference type="SUPFAM" id="SSF56601">
    <property type="entry name" value="beta-lactamase/transpeptidase-like"/>
    <property type="match status" value="1"/>
</dbReference>
<dbReference type="Gene3D" id="3.40.710.10">
    <property type="entry name" value="DD-peptidase/beta-lactamase superfamily"/>
    <property type="match status" value="2"/>
</dbReference>
<dbReference type="Pfam" id="PF02113">
    <property type="entry name" value="Peptidase_S13"/>
    <property type="match status" value="1"/>
</dbReference>
<dbReference type="NCBIfam" id="TIGR00666">
    <property type="entry name" value="PBP4"/>
    <property type="match status" value="1"/>
</dbReference>
<keyword evidence="3" id="KW-0645">Protease</keyword>
<protein>
    <submittedName>
        <fullName evidence="3">D-alanyl-D-alanine carboxypeptidase/D-alanyl-D-alanine-endopeptidase</fullName>
        <ecNumber evidence="3">3.4.16.4</ecNumber>
    </submittedName>
</protein>
<dbReference type="EC" id="3.4.16.4" evidence="3"/>
<organism evidence="3 4">
    <name type="scientific">Sporosarcina gallistercoris</name>
    <dbReference type="NCBI Taxonomy" id="2762245"/>
    <lineage>
        <taxon>Bacteria</taxon>
        <taxon>Bacillati</taxon>
        <taxon>Bacillota</taxon>
        <taxon>Bacilli</taxon>
        <taxon>Bacillales</taxon>
        <taxon>Caryophanaceae</taxon>
        <taxon>Sporosarcina</taxon>
    </lineage>
</organism>
<dbReference type="Proteomes" id="UP000659496">
    <property type="component" value="Unassembled WGS sequence"/>
</dbReference>
<evidence type="ECO:0000313" key="3">
    <source>
        <dbReference type="EMBL" id="MBD7907678.1"/>
    </source>
</evidence>
<comment type="similarity">
    <text evidence="1">Belongs to the peptidase S13 family.</text>
</comment>
<name>A0ABR8PHN9_9BACL</name>
<dbReference type="InterPro" id="IPR000667">
    <property type="entry name" value="Peptidase_S13"/>
</dbReference>
<gene>
    <name evidence="3" type="primary">dacB</name>
    <name evidence="3" type="ORF">H9659_04925</name>
</gene>
<dbReference type="EMBL" id="JACSQY010000002">
    <property type="protein sequence ID" value="MBD7907678.1"/>
    <property type="molecule type" value="Genomic_DNA"/>
</dbReference>
<dbReference type="GO" id="GO:0009002">
    <property type="term" value="F:serine-type D-Ala-D-Ala carboxypeptidase activity"/>
    <property type="evidence" value="ECO:0007669"/>
    <property type="project" value="UniProtKB-EC"/>
</dbReference>